<accession>A0A835PI66</accession>
<evidence type="ECO:0000313" key="11">
    <source>
        <dbReference type="EMBL" id="KAG0452865.1"/>
    </source>
</evidence>
<dbReference type="Pfam" id="PF13839">
    <property type="entry name" value="PC-Esterase"/>
    <property type="match status" value="1"/>
</dbReference>
<evidence type="ECO:0008006" key="13">
    <source>
        <dbReference type="Google" id="ProtNLM"/>
    </source>
</evidence>
<dbReference type="GO" id="GO:1990538">
    <property type="term" value="F:xylan O-acetyltransferase activity"/>
    <property type="evidence" value="ECO:0007669"/>
    <property type="project" value="UniProtKB-ARBA"/>
</dbReference>
<dbReference type="Pfam" id="PF14416">
    <property type="entry name" value="PMR5N"/>
    <property type="match status" value="1"/>
</dbReference>
<dbReference type="AlphaFoldDB" id="A0A835PI66"/>
<comment type="subcellular location">
    <subcellularLocation>
        <location evidence="1">Golgi apparatus membrane</location>
        <topology evidence="1">Single-pass type II membrane protein</topology>
    </subcellularLocation>
</comment>
<comment type="caution">
    <text evidence="11">The sequence shown here is derived from an EMBL/GenBank/DDBJ whole genome shotgun (WGS) entry which is preliminary data.</text>
</comment>
<evidence type="ECO:0000256" key="7">
    <source>
        <dbReference type="ARBA" id="ARBA00023136"/>
    </source>
</evidence>
<feature type="domain" description="Trichome birefringence-like N-terminal" evidence="10">
    <location>
        <begin position="64"/>
        <end position="118"/>
    </location>
</feature>
<protein>
    <recommendedName>
        <fullName evidence="13">Trichome birefringence-like N-terminal domain-containing protein</fullName>
    </recommendedName>
</protein>
<name>A0A835PI66_VANPL</name>
<keyword evidence="7 8" id="KW-0472">Membrane</keyword>
<dbReference type="GO" id="GO:0000139">
    <property type="term" value="C:Golgi membrane"/>
    <property type="evidence" value="ECO:0007669"/>
    <property type="project" value="UniProtKB-SubCell"/>
</dbReference>
<evidence type="ECO:0000256" key="1">
    <source>
        <dbReference type="ARBA" id="ARBA00004323"/>
    </source>
</evidence>
<comment type="similarity">
    <text evidence="2">Belongs to the PC-esterase family. TBL subfamily.</text>
</comment>
<evidence type="ECO:0000259" key="10">
    <source>
        <dbReference type="Pfam" id="PF14416"/>
    </source>
</evidence>
<dbReference type="InterPro" id="IPR025846">
    <property type="entry name" value="TBL_N"/>
</dbReference>
<keyword evidence="6" id="KW-0333">Golgi apparatus</keyword>
<dbReference type="InterPro" id="IPR026057">
    <property type="entry name" value="TBL_C"/>
</dbReference>
<dbReference type="Proteomes" id="UP000636800">
    <property type="component" value="Unassembled WGS sequence"/>
</dbReference>
<dbReference type="InterPro" id="IPR029962">
    <property type="entry name" value="TBL"/>
</dbReference>
<reference evidence="11 12" key="1">
    <citation type="journal article" date="2020" name="Nat. Food">
        <title>A phased Vanilla planifolia genome enables genetic improvement of flavour and production.</title>
        <authorList>
            <person name="Hasing T."/>
            <person name="Tang H."/>
            <person name="Brym M."/>
            <person name="Khazi F."/>
            <person name="Huang T."/>
            <person name="Chambers A.H."/>
        </authorList>
    </citation>
    <scope>NUCLEOTIDE SEQUENCE [LARGE SCALE GENOMIC DNA]</scope>
    <source>
        <tissue evidence="11">Leaf</tissue>
    </source>
</reference>
<feature type="domain" description="Trichome birefringence-like C-terminal" evidence="9">
    <location>
        <begin position="123"/>
        <end position="413"/>
    </location>
</feature>
<keyword evidence="5 8" id="KW-1133">Transmembrane helix</keyword>
<keyword evidence="4" id="KW-0735">Signal-anchor</keyword>
<evidence type="ECO:0000256" key="6">
    <source>
        <dbReference type="ARBA" id="ARBA00023034"/>
    </source>
</evidence>
<proteinExistence type="inferred from homology"/>
<gene>
    <name evidence="11" type="ORF">HPP92_025529</name>
</gene>
<evidence type="ECO:0000256" key="5">
    <source>
        <dbReference type="ARBA" id="ARBA00022989"/>
    </source>
</evidence>
<organism evidence="11 12">
    <name type="scientific">Vanilla planifolia</name>
    <name type="common">Vanilla</name>
    <dbReference type="NCBI Taxonomy" id="51239"/>
    <lineage>
        <taxon>Eukaryota</taxon>
        <taxon>Viridiplantae</taxon>
        <taxon>Streptophyta</taxon>
        <taxon>Embryophyta</taxon>
        <taxon>Tracheophyta</taxon>
        <taxon>Spermatophyta</taxon>
        <taxon>Magnoliopsida</taxon>
        <taxon>Liliopsida</taxon>
        <taxon>Asparagales</taxon>
        <taxon>Orchidaceae</taxon>
        <taxon>Vanilloideae</taxon>
        <taxon>Vanilleae</taxon>
        <taxon>Vanilla</taxon>
    </lineage>
</organism>
<keyword evidence="3 8" id="KW-0812">Transmembrane</keyword>
<sequence>MKMVRDSHYPPPKLSRRLSSIVPLLILTVILFYTTSNILSPSSPGVTTSPLLRRISPRCGGGADLTRGRWSRDPGHRLQRLPLYDASCPFHRNAWNCLRNARKNMEAIISWVWVPEGCGGSPLPGIDPSAFLAAVRGRSIGFVGDSLNENFLVAFLCVLRSADLGARKWKRRGAWRGAYFPKFDVTVGYHRAVLLAKYTWQPVELLDLPHQEKLKGIYKVDVDVPADDWVNITHFYDVLIFNTGHWWGLDKFPKETPLVFYKGGKPIVPPLEIFDGLEAVLRSMISYIEREVPKKIVKIWRTQSPRHFHGGDWNQNGSCLFSEPLNHEELDSWFDPRNKGVNKEAREVNHVIQRAVEGTDIHLLNLTHLSEFRADAHPAIWLGKKDAVATWGQDCMHWCLPGLPDTWVDILSANILYYLEAERRS</sequence>
<keyword evidence="12" id="KW-1185">Reference proteome</keyword>
<dbReference type="EMBL" id="JADCNL010000014">
    <property type="protein sequence ID" value="KAG0452865.1"/>
    <property type="molecule type" value="Genomic_DNA"/>
</dbReference>
<dbReference type="PANTHER" id="PTHR32285">
    <property type="entry name" value="PROTEIN TRICHOME BIREFRINGENCE-LIKE 9-RELATED"/>
    <property type="match status" value="1"/>
</dbReference>
<evidence type="ECO:0000256" key="3">
    <source>
        <dbReference type="ARBA" id="ARBA00022692"/>
    </source>
</evidence>
<evidence type="ECO:0000256" key="8">
    <source>
        <dbReference type="SAM" id="Phobius"/>
    </source>
</evidence>
<evidence type="ECO:0000313" key="12">
    <source>
        <dbReference type="Proteomes" id="UP000636800"/>
    </source>
</evidence>
<evidence type="ECO:0000259" key="9">
    <source>
        <dbReference type="Pfam" id="PF13839"/>
    </source>
</evidence>
<dbReference type="PANTHER" id="PTHR32285:SF23">
    <property type="entry name" value="PROTEIN TRICHOME BIREFRINGENCE-LIKE 12"/>
    <property type="match status" value="1"/>
</dbReference>
<evidence type="ECO:0000256" key="4">
    <source>
        <dbReference type="ARBA" id="ARBA00022968"/>
    </source>
</evidence>
<feature type="transmembrane region" description="Helical" evidence="8">
    <location>
        <begin position="21"/>
        <end position="39"/>
    </location>
</feature>
<evidence type="ECO:0000256" key="2">
    <source>
        <dbReference type="ARBA" id="ARBA00007727"/>
    </source>
</evidence>